<dbReference type="GO" id="GO:0016020">
    <property type="term" value="C:membrane"/>
    <property type="evidence" value="ECO:0007669"/>
    <property type="project" value="TreeGrafter"/>
</dbReference>
<dbReference type="CDD" id="cd24040">
    <property type="entry name" value="ASKHA_NBD_GDA1"/>
    <property type="match status" value="1"/>
</dbReference>
<dbReference type="Gene3D" id="3.30.420.40">
    <property type="match status" value="1"/>
</dbReference>
<evidence type="ECO:0000256" key="2">
    <source>
        <dbReference type="ARBA" id="ARBA00022801"/>
    </source>
</evidence>
<dbReference type="GO" id="GO:0005524">
    <property type="term" value="F:ATP binding"/>
    <property type="evidence" value="ECO:0007669"/>
    <property type="project" value="UniProtKB-KW"/>
</dbReference>
<dbReference type="Gene3D" id="3.30.420.150">
    <property type="entry name" value="Exopolyphosphatase. Domain 2"/>
    <property type="match status" value="1"/>
</dbReference>
<dbReference type="GO" id="GO:0009134">
    <property type="term" value="P:nucleoside diphosphate catabolic process"/>
    <property type="evidence" value="ECO:0007669"/>
    <property type="project" value="TreeGrafter"/>
</dbReference>
<dbReference type="PROSITE" id="PS01238">
    <property type="entry name" value="GDA1_CD39_NTPASE"/>
    <property type="match status" value="1"/>
</dbReference>
<gene>
    <name evidence="8" type="ORF">BJ684DRAFT_10190</name>
</gene>
<dbReference type="EMBL" id="KZ988045">
    <property type="protein sequence ID" value="RKP13343.1"/>
    <property type="molecule type" value="Genomic_DNA"/>
</dbReference>
<dbReference type="Pfam" id="PF01150">
    <property type="entry name" value="GDA1_CD39"/>
    <property type="match status" value="1"/>
</dbReference>
<organism evidence="8 9">
    <name type="scientific">Piptocephalis cylindrospora</name>
    <dbReference type="NCBI Taxonomy" id="1907219"/>
    <lineage>
        <taxon>Eukaryota</taxon>
        <taxon>Fungi</taxon>
        <taxon>Fungi incertae sedis</taxon>
        <taxon>Zoopagomycota</taxon>
        <taxon>Zoopagomycotina</taxon>
        <taxon>Zoopagomycetes</taxon>
        <taxon>Zoopagales</taxon>
        <taxon>Piptocephalidaceae</taxon>
        <taxon>Piptocephalis</taxon>
    </lineage>
</organism>
<keyword evidence="6" id="KW-0067">ATP-binding</keyword>
<dbReference type="GO" id="GO:0045134">
    <property type="term" value="F:UDP phosphatase activity"/>
    <property type="evidence" value="ECO:0007669"/>
    <property type="project" value="TreeGrafter"/>
</dbReference>
<keyword evidence="6" id="KW-0547">Nucleotide-binding</keyword>
<evidence type="ECO:0000256" key="6">
    <source>
        <dbReference type="PIRSR" id="PIRSR600407-2"/>
    </source>
</evidence>
<comment type="similarity">
    <text evidence="1 7">Belongs to the GDA1/CD39 NTPase family.</text>
</comment>
<dbReference type="GO" id="GO:0004382">
    <property type="term" value="F:GDP phosphatase activity"/>
    <property type="evidence" value="ECO:0007669"/>
    <property type="project" value="UniProtKB-EC"/>
</dbReference>
<dbReference type="Proteomes" id="UP000267251">
    <property type="component" value="Unassembled WGS sequence"/>
</dbReference>
<evidence type="ECO:0000313" key="9">
    <source>
        <dbReference type="Proteomes" id="UP000267251"/>
    </source>
</evidence>
<dbReference type="AlphaFoldDB" id="A0A4P9Y3F5"/>
<protein>
    <recommendedName>
        <fullName evidence="4">guanosine-diphosphatase</fullName>
        <ecNumber evidence="4">3.6.1.42</ecNumber>
    </recommendedName>
</protein>
<feature type="active site" description="Proton acceptor" evidence="5">
    <location>
        <position position="133"/>
    </location>
</feature>
<evidence type="ECO:0000256" key="7">
    <source>
        <dbReference type="RuleBase" id="RU003833"/>
    </source>
</evidence>
<keyword evidence="9" id="KW-1185">Reference proteome</keyword>
<comment type="function">
    <text evidence="3">After transfer of sugars to endogenous macromolecular acceptors, the enzyme converts nucleoside diphosphates to nucleoside monophosphates which in turn exit the Golgi lumen in a coupled antiporter reaction, allowing entry of additional nucleotide sugar from the cytosol.</text>
</comment>
<dbReference type="PANTHER" id="PTHR11782">
    <property type="entry name" value="ADENOSINE/GUANOSINE DIPHOSPHATASE"/>
    <property type="match status" value="1"/>
</dbReference>
<dbReference type="GO" id="GO:0017111">
    <property type="term" value="F:ribonucleoside triphosphate phosphatase activity"/>
    <property type="evidence" value="ECO:0007669"/>
    <property type="project" value="TreeGrafter"/>
</dbReference>
<name>A0A4P9Y3F5_9FUNG</name>
<dbReference type="PANTHER" id="PTHR11782:SF83">
    <property type="entry name" value="GUANOSINE-DIPHOSPHATASE"/>
    <property type="match status" value="1"/>
</dbReference>
<dbReference type="OrthoDB" id="6372431at2759"/>
<accession>A0A4P9Y3F5</accession>
<evidence type="ECO:0000256" key="4">
    <source>
        <dbReference type="ARBA" id="ARBA00038903"/>
    </source>
</evidence>
<sequence>MEGRPLLSHVLVVDAGSTGSRIHVYRFNHCQDQPALEDEVFLQTKPGLSAYPDDPEAAARSLDTLLDAARSHIPEGMHACTPITVKATAGLRLLGEERSGRILQAVRTHLQDHYPFRVIPGQGGVEVMEGKDEGVFAWITVNYLLGHLAHLRGTAAIMDLGGGSTQIVFEPNTTLPGVAPIEPGDHRYSMEFSGHQHTLFQHSYLGYGLMEARKRVNEALARDALKAGKPTVSHPCLRQDQELEVEVEALSIDGSGSGSAISPKGGTKGLIKLRGEDSSKNGMIACSNLIRQVLFDRSKTSCPIQPCSFDGVYQPSLTHSFPDADIFAFSYVYDRLIPLGLTESFTLKDASHAIDRVCRGDKGVFVDQESLKEYQGNPQYCLDATYILELLRDGYSISENRRIQTAKKIEGFETGWCLGAAISMMDQGLYCRLEEM</sequence>
<dbReference type="InterPro" id="IPR000407">
    <property type="entry name" value="GDA1_CD39_NTPase"/>
</dbReference>
<keyword evidence="2 7" id="KW-0378">Hydrolase</keyword>
<feature type="binding site" evidence="6">
    <location>
        <begin position="162"/>
        <end position="166"/>
    </location>
    <ligand>
        <name>ATP</name>
        <dbReference type="ChEBI" id="CHEBI:30616"/>
    </ligand>
</feature>
<dbReference type="GO" id="GO:0006487">
    <property type="term" value="P:protein N-linked glycosylation"/>
    <property type="evidence" value="ECO:0007669"/>
    <property type="project" value="TreeGrafter"/>
</dbReference>
<evidence type="ECO:0000313" key="8">
    <source>
        <dbReference type="EMBL" id="RKP13343.1"/>
    </source>
</evidence>
<evidence type="ECO:0000256" key="1">
    <source>
        <dbReference type="ARBA" id="ARBA00009283"/>
    </source>
</evidence>
<reference evidence="9" key="1">
    <citation type="journal article" date="2018" name="Nat. Microbiol.">
        <title>Leveraging single-cell genomics to expand the fungal tree of life.</title>
        <authorList>
            <person name="Ahrendt S.R."/>
            <person name="Quandt C.A."/>
            <person name="Ciobanu D."/>
            <person name="Clum A."/>
            <person name="Salamov A."/>
            <person name="Andreopoulos B."/>
            <person name="Cheng J.F."/>
            <person name="Woyke T."/>
            <person name="Pelin A."/>
            <person name="Henrissat B."/>
            <person name="Reynolds N.K."/>
            <person name="Benny G.L."/>
            <person name="Smith M.E."/>
            <person name="James T.Y."/>
            <person name="Grigoriev I.V."/>
        </authorList>
    </citation>
    <scope>NUCLEOTIDE SEQUENCE [LARGE SCALE GENOMIC DNA]</scope>
</reference>
<evidence type="ECO:0000256" key="5">
    <source>
        <dbReference type="PIRSR" id="PIRSR600407-1"/>
    </source>
</evidence>
<dbReference type="GO" id="GO:0005794">
    <property type="term" value="C:Golgi apparatus"/>
    <property type="evidence" value="ECO:0007669"/>
    <property type="project" value="TreeGrafter"/>
</dbReference>
<dbReference type="EC" id="3.6.1.42" evidence="4"/>
<proteinExistence type="inferred from homology"/>
<evidence type="ECO:0000256" key="3">
    <source>
        <dbReference type="ARBA" id="ARBA00037742"/>
    </source>
</evidence>